<evidence type="ECO:0000313" key="7">
    <source>
        <dbReference type="Proteomes" id="UP000599074"/>
    </source>
</evidence>
<dbReference type="PRINTS" id="PR00455">
    <property type="entry name" value="HTHTETR"/>
</dbReference>
<dbReference type="Pfam" id="PF00440">
    <property type="entry name" value="TetR_N"/>
    <property type="match status" value="1"/>
</dbReference>
<evidence type="ECO:0000259" key="5">
    <source>
        <dbReference type="PROSITE" id="PS50977"/>
    </source>
</evidence>
<protein>
    <recommendedName>
        <fullName evidence="5">HTH tetR-type domain-containing protein</fullName>
    </recommendedName>
</protein>
<evidence type="ECO:0000256" key="4">
    <source>
        <dbReference type="PROSITE-ProRule" id="PRU00335"/>
    </source>
</evidence>
<evidence type="ECO:0000313" key="6">
    <source>
        <dbReference type="EMBL" id="GII22748.1"/>
    </source>
</evidence>
<proteinExistence type="predicted"/>
<keyword evidence="7" id="KW-1185">Reference proteome</keyword>
<dbReference type="RefSeq" id="WP_168115351.1">
    <property type="nucleotide sequence ID" value="NZ_BOON01000019.1"/>
</dbReference>
<dbReference type="Proteomes" id="UP000599074">
    <property type="component" value="Unassembled WGS sequence"/>
</dbReference>
<evidence type="ECO:0000256" key="3">
    <source>
        <dbReference type="ARBA" id="ARBA00023163"/>
    </source>
</evidence>
<feature type="domain" description="HTH tetR-type" evidence="5">
    <location>
        <begin position="13"/>
        <end position="73"/>
    </location>
</feature>
<keyword evidence="2 4" id="KW-0238">DNA-binding</keyword>
<dbReference type="SUPFAM" id="SSF46689">
    <property type="entry name" value="Homeodomain-like"/>
    <property type="match status" value="1"/>
</dbReference>
<keyword evidence="1" id="KW-0805">Transcription regulation</keyword>
<dbReference type="InterPro" id="IPR001647">
    <property type="entry name" value="HTH_TetR"/>
</dbReference>
<gene>
    <name evidence="6" type="ORF">Pme01_23450</name>
</gene>
<dbReference type="PROSITE" id="PS50977">
    <property type="entry name" value="HTH_TETR_2"/>
    <property type="match status" value="1"/>
</dbReference>
<keyword evidence="3" id="KW-0804">Transcription</keyword>
<dbReference type="GO" id="GO:0003700">
    <property type="term" value="F:DNA-binding transcription factor activity"/>
    <property type="evidence" value="ECO:0007669"/>
    <property type="project" value="TreeGrafter"/>
</dbReference>
<organism evidence="6 7">
    <name type="scientific">Planosporangium mesophilum</name>
    <dbReference type="NCBI Taxonomy" id="689768"/>
    <lineage>
        <taxon>Bacteria</taxon>
        <taxon>Bacillati</taxon>
        <taxon>Actinomycetota</taxon>
        <taxon>Actinomycetes</taxon>
        <taxon>Micromonosporales</taxon>
        <taxon>Micromonosporaceae</taxon>
        <taxon>Planosporangium</taxon>
    </lineage>
</organism>
<dbReference type="EMBL" id="BOON01000019">
    <property type="protein sequence ID" value="GII22748.1"/>
    <property type="molecule type" value="Genomic_DNA"/>
</dbReference>
<dbReference type="GO" id="GO:0000976">
    <property type="term" value="F:transcription cis-regulatory region binding"/>
    <property type="evidence" value="ECO:0007669"/>
    <property type="project" value="TreeGrafter"/>
</dbReference>
<comment type="caution">
    <text evidence="6">The sequence shown here is derived from an EMBL/GenBank/DDBJ whole genome shotgun (WGS) entry which is preliminary data.</text>
</comment>
<name>A0A8J3TA67_9ACTN</name>
<dbReference type="PANTHER" id="PTHR30055">
    <property type="entry name" value="HTH-TYPE TRANSCRIPTIONAL REGULATOR RUTR"/>
    <property type="match status" value="1"/>
</dbReference>
<dbReference type="PANTHER" id="PTHR30055:SF234">
    <property type="entry name" value="HTH-TYPE TRANSCRIPTIONAL REGULATOR BETI"/>
    <property type="match status" value="1"/>
</dbReference>
<feature type="DNA-binding region" description="H-T-H motif" evidence="4">
    <location>
        <begin position="36"/>
        <end position="55"/>
    </location>
</feature>
<evidence type="ECO:0000256" key="2">
    <source>
        <dbReference type="ARBA" id="ARBA00023125"/>
    </source>
</evidence>
<dbReference type="Gene3D" id="1.10.357.10">
    <property type="entry name" value="Tetracycline Repressor, domain 2"/>
    <property type="match status" value="1"/>
</dbReference>
<reference evidence="6" key="1">
    <citation type="submission" date="2021-01" db="EMBL/GenBank/DDBJ databases">
        <title>Whole genome shotgun sequence of Planosporangium mesophilum NBRC 109066.</title>
        <authorList>
            <person name="Komaki H."/>
            <person name="Tamura T."/>
        </authorList>
    </citation>
    <scope>NUCLEOTIDE SEQUENCE</scope>
    <source>
        <strain evidence="6">NBRC 109066</strain>
    </source>
</reference>
<accession>A0A8J3TA67</accession>
<dbReference type="InterPro" id="IPR050109">
    <property type="entry name" value="HTH-type_TetR-like_transc_reg"/>
</dbReference>
<evidence type="ECO:0000256" key="1">
    <source>
        <dbReference type="ARBA" id="ARBA00023015"/>
    </source>
</evidence>
<dbReference type="InterPro" id="IPR009057">
    <property type="entry name" value="Homeodomain-like_sf"/>
</dbReference>
<sequence>MNVIEEPRNARSRRTVAALIHAARELIEHEGFAALTMTAVAERAGVTRRGAYLHFSSRTELLAALYRDLGQAEDLANSLQQVWDCPDAAAGLTEWAEHIARSHPRILGVLRAVERARYDDPDAAELWRTAQGNWLKGSRRLMHWLADEGRLGPRWTVDTAADMMWALMSIDVLDRLHNERRWSTRRVAEHLAALFHATFTATPATPADDR</sequence>
<dbReference type="AlphaFoldDB" id="A0A8J3TA67"/>